<dbReference type="AlphaFoldDB" id="A0A1I1VQG5"/>
<dbReference type="InterPro" id="IPR050769">
    <property type="entry name" value="NAT_camello-type"/>
</dbReference>
<keyword evidence="4" id="KW-1185">Reference proteome</keyword>
<evidence type="ECO:0000313" key="4">
    <source>
        <dbReference type="Proteomes" id="UP000199672"/>
    </source>
</evidence>
<evidence type="ECO:0000313" key="3">
    <source>
        <dbReference type="EMBL" id="SFD85085.1"/>
    </source>
</evidence>
<name>A0A1I1VQG5_9FLAO</name>
<dbReference type="Pfam" id="PF00583">
    <property type="entry name" value="Acetyltransf_1"/>
    <property type="match status" value="1"/>
</dbReference>
<gene>
    <name evidence="3" type="ORF">SAMN05216297_11349</name>
</gene>
<dbReference type="InterPro" id="IPR000182">
    <property type="entry name" value="GNAT_dom"/>
</dbReference>
<dbReference type="CDD" id="cd04301">
    <property type="entry name" value="NAT_SF"/>
    <property type="match status" value="1"/>
</dbReference>
<accession>A0A1I1VQG5</accession>
<evidence type="ECO:0000259" key="2">
    <source>
        <dbReference type="PROSITE" id="PS51186"/>
    </source>
</evidence>
<dbReference type="PANTHER" id="PTHR13947">
    <property type="entry name" value="GNAT FAMILY N-ACETYLTRANSFERASE"/>
    <property type="match status" value="1"/>
</dbReference>
<dbReference type="PANTHER" id="PTHR13947:SF37">
    <property type="entry name" value="LD18367P"/>
    <property type="match status" value="1"/>
</dbReference>
<organism evidence="3 4">
    <name type="scientific">Flavobacterium phragmitis</name>
    <dbReference type="NCBI Taxonomy" id="739143"/>
    <lineage>
        <taxon>Bacteria</taxon>
        <taxon>Pseudomonadati</taxon>
        <taxon>Bacteroidota</taxon>
        <taxon>Flavobacteriia</taxon>
        <taxon>Flavobacteriales</taxon>
        <taxon>Flavobacteriaceae</taxon>
        <taxon>Flavobacterium</taxon>
    </lineage>
</organism>
<dbReference type="InterPro" id="IPR016181">
    <property type="entry name" value="Acyl_CoA_acyltransferase"/>
</dbReference>
<dbReference type="SUPFAM" id="SSF55729">
    <property type="entry name" value="Acyl-CoA N-acyltransferases (Nat)"/>
    <property type="match status" value="1"/>
</dbReference>
<dbReference type="GO" id="GO:0008080">
    <property type="term" value="F:N-acetyltransferase activity"/>
    <property type="evidence" value="ECO:0007669"/>
    <property type="project" value="InterPro"/>
</dbReference>
<dbReference type="PROSITE" id="PS51186">
    <property type="entry name" value="GNAT"/>
    <property type="match status" value="1"/>
</dbReference>
<reference evidence="4" key="1">
    <citation type="submission" date="2016-10" db="EMBL/GenBank/DDBJ databases">
        <authorList>
            <person name="Varghese N."/>
            <person name="Submissions S."/>
        </authorList>
    </citation>
    <scope>NUCLEOTIDE SEQUENCE [LARGE SCALE GENOMIC DNA]</scope>
    <source>
        <strain evidence="4">CGMCC 1.10370</strain>
    </source>
</reference>
<keyword evidence="1 3" id="KW-0808">Transferase</keyword>
<protein>
    <submittedName>
        <fullName evidence="3">Acetyltransferase (GNAT) family protein</fullName>
    </submittedName>
</protein>
<dbReference type="Proteomes" id="UP000199672">
    <property type="component" value="Unassembled WGS sequence"/>
</dbReference>
<dbReference type="EMBL" id="FOMH01000013">
    <property type="protein sequence ID" value="SFD85085.1"/>
    <property type="molecule type" value="Genomic_DNA"/>
</dbReference>
<dbReference type="Gene3D" id="3.40.630.30">
    <property type="match status" value="1"/>
</dbReference>
<dbReference type="RefSeq" id="WP_091497258.1">
    <property type="nucleotide sequence ID" value="NZ_FOMH01000013.1"/>
</dbReference>
<proteinExistence type="predicted"/>
<sequence length="160" mass="17969">MKNNNQIEIITYSPKYKKSFKDLNIEWISNYFEVEPNDIKALDHAEEYIIAKGGEIFSAVLNEEVLGVCALIKSDNENYDYELAKMAVSPKAQGKGVGLLLAQSAIQWASEIGASKIYLESNTKLQPAIKLYEKLGFKEIKGISSSYNRVDIQMILTLNP</sequence>
<dbReference type="OrthoDB" id="1431064at2"/>
<feature type="domain" description="N-acetyltransferase" evidence="2">
    <location>
        <begin position="7"/>
        <end position="159"/>
    </location>
</feature>
<evidence type="ECO:0000256" key="1">
    <source>
        <dbReference type="ARBA" id="ARBA00022679"/>
    </source>
</evidence>
<dbReference type="STRING" id="739143.SAMN05216297_11349"/>